<reference evidence="1" key="1">
    <citation type="submission" date="2019-03" db="EMBL/GenBank/DDBJ databases">
        <title>Single cell metagenomics reveals metabolic interactions within the superorganism composed of flagellate Streblomastix strix and complex community of Bacteroidetes bacteria on its surface.</title>
        <authorList>
            <person name="Treitli S.C."/>
            <person name="Kolisko M."/>
            <person name="Husnik F."/>
            <person name="Keeling P."/>
            <person name="Hampl V."/>
        </authorList>
    </citation>
    <scope>NUCLEOTIDE SEQUENCE</scope>
    <source>
        <strain evidence="1">STM</strain>
    </source>
</reference>
<name>A0A5J4RTE8_9ZZZZ</name>
<dbReference type="AlphaFoldDB" id="A0A5J4RTE8"/>
<gene>
    <name evidence="1" type="ORF">EZS27_015594</name>
</gene>
<feature type="non-terminal residue" evidence="1">
    <location>
        <position position="93"/>
    </location>
</feature>
<protein>
    <submittedName>
        <fullName evidence="1">Uncharacterized protein</fullName>
    </submittedName>
</protein>
<dbReference type="EMBL" id="SNRY01000814">
    <property type="protein sequence ID" value="KAA6336231.1"/>
    <property type="molecule type" value="Genomic_DNA"/>
</dbReference>
<accession>A0A5J4RTE8</accession>
<organism evidence="1">
    <name type="scientific">termite gut metagenome</name>
    <dbReference type="NCBI Taxonomy" id="433724"/>
    <lineage>
        <taxon>unclassified sequences</taxon>
        <taxon>metagenomes</taxon>
        <taxon>organismal metagenomes</taxon>
    </lineage>
</organism>
<proteinExistence type="predicted"/>
<sequence length="93" mass="10521">MKNKLPVNCLFNKGITGCGGTTIAIENEKDTIIAMPYVNVIKNKKAQYPNDRCKHELFGIYEGVSNDDILDYIKTHDIKKIAVTYDSLERLIT</sequence>
<comment type="caution">
    <text evidence="1">The sequence shown here is derived from an EMBL/GenBank/DDBJ whole genome shotgun (WGS) entry which is preliminary data.</text>
</comment>
<evidence type="ECO:0000313" key="1">
    <source>
        <dbReference type="EMBL" id="KAA6336231.1"/>
    </source>
</evidence>